<keyword evidence="5" id="KW-1185">Reference proteome</keyword>
<feature type="compositionally biased region" description="Basic and acidic residues" evidence="2">
    <location>
        <begin position="159"/>
        <end position="183"/>
    </location>
</feature>
<dbReference type="EMBL" id="KN831820">
    <property type="protein sequence ID" value="KIM35469.1"/>
    <property type="molecule type" value="Genomic_DNA"/>
</dbReference>
<feature type="compositionally biased region" description="Low complexity" evidence="2">
    <location>
        <begin position="224"/>
        <end position="238"/>
    </location>
</feature>
<evidence type="ECO:0000256" key="1">
    <source>
        <dbReference type="PROSITE-ProRule" id="PRU00042"/>
    </source>
</evidence>
<feature type="compositionally biased region" description="Polar residues" evidence="2">
    <location>
        <begin position="255"/>
        <end position="265"/>
    </location>
</feature>
<feature type="region of interest" description="Disordered" evidence="2">
    <location>
        <begin position="1"/>
        <end position="31"/>
    </location>
</feature>
<dbReference type="PROSITE" id="PS00028">
    <property type="entry name" value="ZINC_FINGER_C2H2_1"/>
    <property type="match status" value="1"/>
</dbReference>
<keyword evidence="1" id="KW-0862">Zinc</keyword>
<dbReference type="HOGENOM" id="CLU_507201_0_0_1"/>
<feature type="domain" description="C2H2-type" evidence="3">
    <location>
        <begin position="498"/>
        <end position="522"/>
    </location>
</feature>
<keyword evidence="1" id="KW-0863">Zinc-finger</keyword>
<reference evidence="4 5" key="1">
    <citation type="submission" date="2014-04" db="EMBL/GenBank/DDBJ databases">
        <authorList>
            <consortium name="DOE Joint Genome Institute"/>
            <person name="Kuo A."/>
            <person name="Gay G."/>
            <person name="Dore J."/>
            <person name="Kohler A."/>
            <person name="Nagy L.G."/>
            <person name="Floudas D."/>
            <person name="Copeland A."/>
            <person name="Barry K.W."/>
            <person name="Cichocki N."/>
            <person name="Veneault-Fourrey C."/>
            <person name="LaButti K."/>
            <person name="Lindquist E.A."/>
            <person name="Lipzen A."/>
            <person name="Lundell T."/>
            <person name="Morin E."/>
            <person name="Murat C."/>
            <person name="Sun H."/>
            <person name="Tunlid A."/>
            <person name="Henrissat B."/>
            <person name="Grigoriev I.V."/>
            <person name="Hibbett D.S."/>
            <person name="Martin F."/>
            <person name="Nordberg H.P."/>
            <person name="Cantor M.N."/>
            <person name="Hua S.X."/>
        </authorList>
    </citation>
    <scope>NUCLEOTIDE SEQUENCE [LARGE SCALE GENOMIC DNA]</scope>
    <source>
        <strain evidence="5">h7</strain>
    </source>
</reference>
<evidence type="ECO:0000313" key="4">
    <source>
        <dbReference type="EMBL" id="KIM35469.1"/>
    </source>
</evidence>
<keyword evidence="1" id="KW-0479">Metal-binding</keyword>
<dbReference type="SMART" id="SM00355">
    <property type="entry name" value="ZnF_C2H2"/>
    <property type="match status" value="1"/>
</dbReference>
<protein>
    <recommendedName>
        <fullName evidence="3">C2H2-type domain-containing protein</fullName>
    </recommendedName>
</protein>
<reference evidence="5" key="2">
    <citation type="submission" date="2015-01" db="EMBL/GenBank/DDBJ databases">
        <title>Evolutionary Origins and Diversification of the Mycorrhizal Mutualists.</title>
        <authorList>
            <consortium name="DOE Joint Genome Institute"/>
            <consortium name="Mycorrhizal Genomics Consortium"/>
            <person name="Kohler A."/>
            <person name="Kuo A."/>
            <person name="Nagy L.G."/>
            <person name="Floudas D."/>
            <person name="Copeland A."/>
            <person name="Barry K.W."/>
            <person name="Cichocki N."/>
            <person name="Veneault-Fourrey C."/>
            <person name="LaButti K."/>
            <person name="Lindquist E.A."/>
            <person name="Lipzen A."/>
            <person name="Lundell T."/>
            <person name="Morin E."/>
            <person name="Murat C."/>
            <person name="Riley R."/>
            <person name="Ohm R."/>
            <person name="Sun H."/>
            <person name="Tunlid A."/>
            <person name="Henrissat B."/>
            <person name="Grigoriev I.V."/>
            <person name="Hibbett D.S."/>
            <person name="Martin F."/>
        </authorList>
    </citation>
    <scope>NUCLEOTIDE SEQUENCE [LARGE SCALE GENOMIC DNA]</scope>
    <source>
        <strain evidence="5">h7</strain>
    </source>
</reference>
<dbReference type="InterPro" id="IPR013087">
    <property type="entry name" value="Znf_C2H2_type"/>
</dbReference>
<name>A0A0C3BTQ1_HEBCY</name>
<evidence type="ECO:0000313" key="5">
    <source>
        <dbReference type="Proteomes" id="UP000053424"/>
    </source>
</evidence>
<feature type="region of interest" description="Disordered" evidence="2">
    <location>
        <begin position="143"/>
        <end position="407"/>
    </location>
</feature>
<dbReference type="AlphaFoldDB" id="A0A0C3BTQ1"/>
<dbReference type="PROSITE" id="PS50157">
    <property type="entry name" value="ZINC_FINGER_C2H2_2"/>
    <property type="match status" value="1"/>
</dbReference>
<feature type="compositionally biased region" description="Low complexity" evidence="2">
    <location>
        <begin position="143"/>
        <end position="155"/>
    </location>
</feature>
<gene>
    <name evidence="4" type="ORF">M413DRAFT_348811</name>
</gene>
<organism evidence="4 5">
    <name type="scientific">Hebeloma cylindrosporum</name>
    <dbReference type="NCBI Taxonomy" id="76867"/>
    <lineage>
        <taxon>Eukaryota</taxon>
        <taxon>Fungi</taxon>
        <taxon>Dikarya</taxon>
        <taxon>Basidiomycota</taxon>
        <taxon>Agaricomycotina</taxon>
        <taxon>Agaricomycetes</taxon>
        <taxon>Agaricomycetidae</taxon>
        <taxon>Agaricales</taxon>
        <taxon>Agaricineae</taxon>
        <taxon>Hymenogastraceae</taxon>
        <taxon>Hebeloma</taxon>
    </lineage>
</organism>
<dbReference type="Proteomes" id="UP000053424">
    <property type="component" value="Unassembled WGS sequence"/>
</dbReference>
<dbReference type="GO" id="GO:0008270">
    <property type="term" value="F:zinc ion binding"/>
    <property type="evidence" value="ECO:0007669"/>
    <property type="project" value="UniProtKB-KW"/>
</dbReference>
<evidence type="ECO:0000256" key="2">
    <source>
        <dbReference type="SAM" id="MobiDB-lite"/>
    </source>
</evidence>
<accession>A0A0C3BTQ1</accession>
<sequence>MSFSSSTQIVPGLSGQLHDIDGGRQEGYNNSSGTCWVGPPGDFSSSPLENGPRNFEADGLTVPGSSAIQLPRPNLPRAHNPPLRQFNMEPLNGDILHEVPPQGPVTVVIVSSVDYANGQGFNVWVPAMVSYAEWLDIVAMTDPPQHTSSTPPSSTILGKHVEPHNDAPRSFTEEDSLHSHSEVKGSPSQLPISPVNVPAATDQGVSDSRSALVDERSLKSWAITESSPHASSTPPSSTIVDGNVDPSCTEEDSVDQWQRPQTESPTIPGPQFEWNPYDLEVDPTTITRPSNYIDQSLFHNNPGSSNLTQQPYQLPHTGTSGNAVASSSRQTLAEIQPDARHHSYHSRGQGSFSRTPVDDEPENDNAFIDQPLDRRQKQSKNQRQQPYDATQRYAPQKRQAAPSIVPPNFDPARAIARFRDSQALVCPIPIDESGRLCGHHVNTKKEMFEHLKAKTGHGIPSPHDKGPDPDLYVHCPMCHKGLKKSGLHRHIMAKFYRFGCPVDDCNLQYSRRGDLNKHMERHGLALKANDDYAVRKV</sequence>
<feature type="compositionally biased region" description="Polar residues" evidence="2">
    <location>
        <begin position="284"/>
        <end position="333"/>
    </location>
</feature>
<proteinExistence type="predicted"/>
<evidence type="ECO:0000259" key="3">
    <source>
        <dbReference type="PROSITE" id="PS50157"/>
    </source>
</evidence>